<comment type="caution">
    <text evidence="1">The sequence shown here is derived from an EMBL/GenBank/DDBJ whole genome shotgun (WGS) entry which is preliminary data.</text>
</comment>
<dbReference type="AlphaFoldDB" id="A0A557QJJ6"/>
<accession>A0A557QJJ6</accession>
<sequence>MCRLFRFSKGITVRLDLDKSVYSLEAVQKAAYRFIDRLTVLISQSEGAITCDIEVVVGPEDVLAPLLADFKRELLDQQLRIQIKNETADIRNLILAYAFSRSGLQG</sequence>
<evidence type="ECO:0000313" key="1">
    <source>
        <dbReference type="EMBL" id="TVO53069.1"/>
    </source>
</evidence>
<dbReference type="OrthoDB" id="6893091at2"/>
<evidence type="ECO:0000313" key="2">
    <source>
        <dbReference type="Proteomes" id="UP000319502"/>
    </source>
</evidence>
<organism evidence="1 2">
    <name type="scientific">Denitromonas halophila</name>
    <dbReference type="NCBI Taxonomy" id="1629404"/>
    <lineage>
        <taxon>Bacteria</taxon>
        <taxon>Pseudomonadati</taxon>
        <taxon>Pseudomonadota</taxon>
        <taxon>Betaproteobacteria</taxon>
        <taxon>Rhodocyclales</taxon>
        <taxon>Zoogloeaceae</taxon>
        <taxon>Denitromonas</taxon>
    </lineage>
</organism>
<dbReference type="InterPro" id="IPR023974">
    <property type="entry name" value="HxsD"/>
</dbReference>
<reference evidence="1 2" key="1">
    <citation type="submission" date="2019-07" db="EMBL/GenBank/DDBJ databases">
        <title>The pathways for chlorine oxyanion respiration interact through the shared metabolite chlorate.</title>
        <authorList>
            <person name="Barnum T.P."/>
            <person name="Cheng Y."/>
            <person name="Hill K.A."/>
            <person name="Lucas L.N."/>
            <person name="Carlson H.K."/>
            <person name="Coates J.D."/>
        </authorList>
    </citation>
    <scope>NUCLEOTIDE SEQUENCE [LARGE SCALE GENOMIC DNA]</scope>
    <source>
        <strain evidence="1 2">SFB-3</strain>
    </source>
</reference>
<gene>
    <name evidence="1" type="primary">hxsD</name>
    <name evidence="1" type="ORF">FHP91_14785</name>
</gene>
<dbReference type="Proteomes" id="UP000319502">
    <property type="component" value="Unassembled WGS sequence"/>
</dbReference>
<keyword evidence="2" id="KW-1185">Reference proteome</keyword>
<dbReference type="NCBIfam" id="TIGR03976">
    <property type="entry name" value="chp_LLNDYxLRE"/>
    <property type="match status" value="1"/>
</dbReference>
<protein>
    <submittedName>
        <fullName evidence="1">His-Xaa-Ser system protein HxsD</fullName>
    </submittedName>
</protein>
<dbReference type="EMBL" id="VMNK01000015">
    <property type="protein sequence ID" value="TVO53069.1"/>
    <property type="molecule type" value="Genomic_DNA"/>
</dbReference>
<proteinExistence type="predicted"/>
<name>A0A557QJJ6_9RHOO</name>